<evidence type="ECO:0000313" key="8">
    <source>
        <dbReference type="Proteomes" id="UP000662111"/>
    </source>
</evidence>
<dbReference type="InterPro" id="IPR036271">
    <property type="entry name" value="Tet_transcr_reg_TetR-rel_C_sf"/>
</dbReference>
<keyword evidence="2 4" id="KW-0238">DNA-binding</keyword>
<protein>
    <submittedName>
        <fullName evidence="7">TetR family transcriptional regulator</fullName>
    </submittedName>
</protein>
<dbReference type="PRINTS" id="PR00455">
    <property type="entry name" value="HTHTETR"/>
</dbReference>
<evidence type="ECO:0000256" key="1">
    <source>
        <dbReference type="ARBA" id="ARBA00023015"/>
    </source>
</evidence>
<dbReference type="PROSITE" id="PS50977">
    <property type="entry name" value="HTH_TETR_2"/>
    <property type="match status" value="1"/>
</dbReference>
<dbReference type="InterPro" id="IPR050109">
    <property type="entry name" value="HTH-type_TetR-like_transc_reg"/>
</dbReference>
<dbReference type="Pfam" id="PF00440">
    <property type="entry name" value="TetR_N"/>
    <property type="match status" value="1"/>
</dbReference>
<evidence type="ECO:0000256" key="2">
    <source>
        <dbReference type="ARBA" id="ARBA00023125"/>
    </source>
</evidence>
<reference evidence="8" key="1">
    <citation type="journal article" date="2019" name="Int. J. Syst. Evol. Microbiol.">
        <title>The Global Catalogue of Microorganisms (GCM) 10K type strain sequencing project: providing services to taxonomists for standard genome sequencing and annotation.</title>
        <authorList>
            <consortium name="The Broad Institute Genomics Platform"/>
            <consortium name="The Broad Institute Genome Sequencing Center for Infectious Disease"/>
            <person name="Wu L."/>
            <person name="Ma J."/>
        </authorList>
    </citation>
    <scope>NUCLEOTIDE SEQUENCE [LARGE SCALE GENOMIC DNA]</scope>
    <source>
        <strain evidence="8">CGMCC 1.5362</strain>
    </source>
</reference>
<sequence length="226" mass="23923">MAGTGARGRGEARVRLPRDERRALLLAAALGAFSEKGYHATAMDDIAERAGVSKPVLYQHFDSKLDLYLGIARGVCDDVVAMIEAALASTPDNGERIGACLHGFFELVDRPGSGYQLVFDSDMGGEPAVAELLDGARRRCAELIGRVVQDQTALGWSECVLLATTLVGMAQSAARHWVESGSPLSRAHAADLVARLAWRGMGYVPQVEEGSDPGPRAAPGERPAPG</sequence>
<dbReference type="SUPFAM" id="SSF48498">
    <property type="entry name" value="Tetracyclin repressor-like, C-terminal domain"/>
    <property type="match status" value="1"/>
</dbReference>
<dbReference type="PANTHER" id="PTHR30055">
    <property type="entry name" value="HTH-TYPE TRANSCRIPTIONAL REGULATOR RUTR"/>
    <property type="match status" value="1"/>
</dbReference>
<feature type="region of interest" description="Disordered" evidence="5">
    <location>
        <begin position="206"/>
        <end position="226"/>
    </location>
</feature>
<evidence type="ECO:0000313" key="7">
    <source>
        <dbReference type="EMBL" id="GGK65529.1"/>
    </source>
</evidence>
<dbReference type="InterPro" id="IPR001647">
    <property type="entry name" value="HTH_TetR"/>
</dbReference>
<proteinExistence type="predicted"/>
<dbReference type="EMBL" id="BMLB01000002">
    <property type="protein sequence ID" value="GGK65529.1"/>
    <property type="molecule type" value="Genomic_DNA"/>
</dbReference>
<feature type="compositionally biased region" description="Low complexity" evidence="5">
    <location>
        <begin position="213"/>
        <end position="226"/>
    </location>
</feature>
<keyword evidence="3" id="KW-0804">Transcription</keyword>
<evidence type="ECO:0000256" key="4">
    <source>
        <dbReference type="PROSITE-ProRule" id="PRU00335"/>
    </source>
</evidence>
<accession>A0ABQ2F611</accession>
<dbReference type="InterPro" id="IPR054129">
    <property type="entry name" value="DesT_TetR_C"/>
</dbReference>
<evidence type="ECO:0000256" key="5">
    <source>
        <dbReference type="SAM" id="MobiDB-lite"/>
    </source>
</evidence>
<dbReference type="Gene3D" id="1.10.357.10">
    <property type="entry name" value="Tetracycline Repressor, domain 2"/>
    <property type="match status" value="1"/>
</dbReference>
<dbReference type="PANTHER" id="PTHR30055:SF160">
    <property type="entry name" value="TRANSCRIPTIONAL REGULATORY PROTEIN (PROBABLY ASNC-FAMILY)-RELATED"/>
    <property type="match status" value="1"/>
</dbReference>
<evidence type="ECO:0000256" key="3">
    <source>
        <dbReference type="ARBA" id="ARBA00023163"/>
    </source>
</evidence>
<gene>
    <name evidence="7" type="ORF">GCM10011509_12240</name>
</gene>
<dbReference type="InterPro" id="IPR009057">
    <property type="entry name" value="Homeodomain-like_sf"/>
</dbReference>
<feature type="DNA-binding region" description="H-T-H motif" evidence="4">
    <location>
        <begin position="42"/>
        <end position="61"/>
    </location>
</feature>
<keyword evidence="8" id="KW-1185">Reference proteome</keyword>
<dbReference type="Pfam" id="PF21943">
    <property type="entry name" value="TetR_C_46"/>
    <property type="match status" value="1"/>
</dbReference>
<dbReference type="SUPFAM" id="SSF46689">
    <property type="entry name" value="Homeodomain-like"/>
    <property type="match status" value="1"/>
</dbReference>
<dbReference type="Proteomes" id="UP000662111">
    <property type="component" value="Unassembled WGS sequence"/>
</dbReference>
<name>A0ABQ2F611_9MICO</name>
<comment type="caution">
    <text evidence="7">The sequence shown here is derived from an EMBL/GenBank/DDBJ whole genome shotgun (WGS) entry which is preliminary data.</text>
</comment>
<evidence type="ECO:0000259" key="6">
    <source>
        <dbReference type="PROSITE" id="PS50977"/>
    </source>
</evidence>
<organism evidence="7 8">
    <name type="scientific">Ornithinimicrobium pekingense</name>
    <dbReference type="NCBI Taxonomy" id="384677"/>
    <lineage>
        <taxon>Bacteria</taxon>
        <taxon>Bacillati</taxon>
        <taxon>Actinomycetota</taxon>
        <taxon>Actinomycetes</taxon>
        <taxon>Micrococcales</taxon>
        <taxon>Ornithinimicrobiaceae</taxon>
        <taxon>Ornithinimicrobium</taxon>
    </lineage>
</organism>
<keyword evidence="1" id="KW-0805">Transcription regulation</keyword>
<feature type="domain" description="HTH tetR-type" evidence="6">
    <location>
        <begin position="19"/>
        <end position="79"/>
    </location>
</feature>